<name>A0A0D3IW04_EMIH1</name>
<dbReference type="AlphaFoldDB" id="A0A0D3IW04"/>
<sequence length="743" mass="79762">MRSVMVRMFVQLCCFCALLPTILAASMHESPRDMHARGLAHLRRNERAAARDVLERLRETHPDSPHCALLAGHCCLMLDRSEQEAIVQYQRGECVAVEPADVADAKHAIGRLHRMGGRWEAAARSYHEAHSLQPESAEFEQDLLFAQAKVHLLAGQPREAAAALERGFALAEAAWRPHFARELAHATGLAGDFEGTARHYAIALSLGGVRDHATVGEALSALAAHHEQADVRLAAGFLRGAASAFAAAAGDGSPDGAPDASSAAAAAHRRAAETEEALHALGEAAAEGSGGALASGWEGRLAAAQSHYERALALQPGLVEAYDGLGRLLLGTSRLSNFGAVHAAALHVREAEALLRTAAALDGALSERPRSEASGGGAQADEEGAKRLAERRRWRAAQLAFIDRTRREVEGWSEVVRSLGPPPPPSSASRSAPAAAATAGWEPPSWLAGAPEIARKRAPSSEAEMRAVVEAGEPVVLVGLQQATGFAPASRWGASALRAACGDSTVKVGVSPTGRYDGPEAGHRWGLPAGREVLVRPPETFMRLGDYLRLLEEPTPESFYVEYNALHQYLGAPVRAMAPVPPQALYLRPLLANLWLGKGATTSPLHYDEYENLLAQVSGTKELVLFPPSDLPHLYYTPRAKGTLRYAWPNTFERLPVSEADAGARVVFASSVNVSQPDLRAHPALQRASPRRCTLRPGETLYLPAFWHHEVHSRCAAQGELNVAVNFWFRNATRPPEGSYDLI</sequence>
<dbReference type="PANTHER" id="PTHR12461">
    <property type="entry name" value="HYPOXIA-INDUCIBLE FACTOR 1 ALPHA INHIBITOR-RELATED"/>
    <property type="match status" value="1"/>
</dbReference>
<dbReference type="InterPro" id="IPR019734">
    <property type="entry name" value="TPR_rpt"/>
</dbReference>
<evidence type="ECO:0000256" key="1">
    <source>
        <dbReference type="PROSITE-ProRule" id="PRU00339"/>
    </source>
</evidence>
<dbReference type="KEGG" id="ehx:EMIHUDRAFT_451764"/>
<reference evidence="6" key="1">
    <citation type="journal article" date="2013" name="Nature">
        <title>Pan genome of the phytoplankton Emiliania underpins its global distribution.</title>
        <authorList>
            <person name="Read B.A."/>
            <person name="Kegel J."/>
            <person name="Klute M.J."/>
            <person name="Kuo A."/>
            <person name="Lefebvre S.C."/>
            <person name="Maumus F."/>
            <person name="Mayer C."/>
            <person name="Miller J."/>
            <person name="Monier A."/>
            <person name="Salamov A."/>
            <person name="Young J."/>
            <person name="Aguilar M."/>
            <person name="Claverie J.M."/>
            <person name="Frickenhaus S."/>
            <person name="Gonzalez K."/>
            <person name="Herman E.K."/>
            <person name="Lin Y.C."/>
            <person name="Napier J."/>
            <person name="Ogata H."/>
            <person name="Sarno A.F."/>
            <person name="Shmutz J."/>
            <person name="Schroeder D."/>
            <person name="de Vargas C."/>
            <person name="Verret F."/>
            <person name="von Dassow P."/>
            <person name="Valentin K."/>
            <person name="Van de Peer Y."/>
            <person name="Wheeler G."/>
            <person name="Dacks J.B."/>
            <person name="Delwiche C.F."/>
            <person name="Dyhrman S.T."/>
            <person name="Glockner G."/>
            <person name="John U."/>
            <person name="Richards T."/>
            <person name="Worden A.Z."/>
            <person name="Zhang X."/>
            <person name="Grigoriev I.V."/>
            <person name="Allen A.E."/>
            <person name="Bidle K."/>
            <person name="Borodovsky M."/>
            <person name="Bowler C."/>
            <person name="Brownlee C."/>
            <person name="Cock J.M."/>
            <person name="Elias M."/>
            <person name="Gladyshev V.N."/>
            <person name="Groth M."/>
            <person name="Guda C."/>
            <person name="Hadaegh A."/>
            <person name="Iglesias-Rodriguez M.D."/>
            <person name="Jenkins J."/>
            <person name="Jones B.M."/>
            <person name="Lawson T."/>
            <person name="Leese F."/>
            <person name="Lindquist E."/>
            <person name="Lobanov A."/>
            <person name="Lomsadze A."/>
            <person name="Malik S.B."/>
            <person name="Marsh M.E."/>
            <person name="Mackinder L."/>
            <person name="Mock T."/>
            <person name="Mueller-Roeber B."/>
            <person name="Pagarete A."/>
            <person name="Parker M."/>
            <person name="Probert I."/>
            <person name="Quesneville H."/>
            <person name="Raines C."/>
            <person name="Rensing S.A."/>
            <person name="Riano-Pachon D.M."/>
            <person name="Richier S."/>
            <person name="Rokitta S."/>
            <person name="Shiraiwa Y."/>
            <person name="Soanes D.M."/>
            <person name="van der Giezen M."/>
            <person name="Wahlund T.M."/>
            <person name="Williams B."/>
            <person name="Wilson W."/>
            <person name="Wolfe G."/>
            <person name="Wurch L.L."/>
        </authorList>
    </citation>
    <scope>NUCLEOTIDE SEQUENCE</scope>
</reference>
<dbReference type="SUPFAM" id="SSF48452">
    <property type="entry name" value="TPR-like"/>
    <property type="match status" value="1"/>
</dbReference>
<feature type="compositionally biased region" description="Low complexity" evidence="2">
    <location>
        <begin position="427"/>
        <end position="445"/>
    </location>
</feature>
<feature type="compositionally biased region" description="Low complexity" evidence="2">
    <location>
        <begin position="249"/>
        <end position="266"/>
    </location>
</feature>
<dbReference type="eggNOG" id="KOG2508">
    <property type="taxonomic scope" value="Eukaryota"/>
</dbReference>
<dbReference type="HOGENOM" id="CLU_022107_0_0_1"/>
<organism evidence="5 6">
    <name type="scientific">Emiliania huxleyi (strain CCMP1516)</name>
    <dbReference type="NCBI Taxonomy" id="280463"/>
    <lineage>
        <taxon>Eukaryota</taxon>
        <taxon>Haptista</taxon>
        <taxon>Haptophyta</taxon>
        <taxon>Prymnesiophyceae</taxon>
        <taxon>Isochrysidales</taxon>
        <taxon>Noelaerhabdaceae</taxon>
        <taxon>Emiliania</taxon>
    </lineage>
</organism>
<keyword evidence="6" id="KW-1185">Reference proteome</keyword>
<evidence type="ECO:0000313" key="5">
    <source>
        <dbReference type="EnsemblProtists" id="EOD15439"/>
    </source>
</evidence>
<dbReference type="InterPro" id="IPR014710">
    <property type="entry name" value="RmlC-like_jellyroll"/>
</dbReference>
<dbReference type="PROSITE" id="PS51184">
    <property type="entry name" value="JMJC"/>
    <property type="match status" value="1"/>
</dbReference>
<dbReference type="RefSeq" id="XP_005767868.1">
    <property type="nucleotide sequence ID" value="XM_005767811.1"/>
</dbReference>
<dbReference type="InterPro" id="IPR011990">
    <property type="entry name" value="TPR-like_helical_dom_sf"/>
</dbReference>
<evidence type="ECO:0000256" key="2">
    <source>
        <dbReference type="SAM" id="MobiDB-lite"/>
    </source>
</evidence>
<keyword evidence="1" id="KW-0802">TPR repeat</keyword>
<dbReference type="EnsemblProtists" id="EOD15439">
    <property type="protein sequence ID" value="EOD15439"/>
    <property type="gene ID" value="EMIHUDRAFT_451764"/>
</dbReference>
<dbReference type="Gene3D" id="1.25.40.10">
    <property type="entry name" value="Tetratricopeptide repeat domain"/>
    <property type="match status" value="2"/>
</dbReference>
<dbReference type="Pfam" id="PF13621">
    <property type="entry name" value="Cupin_8"/>
    <property type="match status" value="1"/>
</dbReference>
<dbReference type="InterPro" id="IPR041667">
    <property type="entry name" value="Cupin_8"/>
</dbReference>
<feature type="chain" id="PRO_5044291229" description="JmjC domain-containing protein" evidence="3">
    <location>
        <begin position="25"/>
        <end position="743"/>
    </location>
</feature>
<dbReference type="SUPFAM" id="SSF51197">
    <property type="entry name" value="Clavaminate synthase-like"/>
    <property type="match status" value="1"/>
</dbReference>
<dbReference type="PANTHER" id="PTHR12461:SF105">
    <property type="entry name" value="HYPOXIA-INDUCIBLE FACTOR 1-ALPHA INHIBITOR"/>
    <property type="match status" value="1"/>
</dbReference>
<keyword evidence="3" id="KW-0732">Signal</keyword>
<dbReference type="PaxDb" id="2903-EOD15439"/>
<dbReference type="SMART" id="SM00558">
    <property type="entry name" value="JmjC"/>
    <property type="match status" value="1"/>
</dbReference>
<dbReference type="Gene3D" id="2.60.120.10">
    <property type="entry name" value="Jelly Rolls"/>
    <property type="match status" value="1"/>
</dbReference>
<feature type="signal peptide" evidence="3">
    <location>
        <begin position="1"/>
        <end position="24"/>
    </location>
</feature>
<feature type="repeat" description="TPR" evidence="1">
    <location>
        <begin position="103"/>
        <end position="136"/>
    </location>
</feature>
<proteinExistence type="predicted"/>
<evidence type="ECO:0000256" key="3">
    <source>
        <dbReference type="SAM" id="SignalP"/>
    </source>
</evidence>
<dbReference type="GeneID" id="17261589"/>
<evidence type="ECO:0000259" key="4">
    <source>
        <dbReference type="PROSITE" id="PS51184"/>
    </source>
</evidence>
<reference evidence="5" key="2">
    <citation type="submission" date="2024-10" db="UniProtKB">
        <authorList>
            <consortium name="EnsemblProtists"/>
        </authorList>
    </citation>
    <scope>IDENTIFICATION</scope>
</reference>
<feature type="region of interest" description="Disordered" evidence="2">
    <location>
        <begin position="249"/>
        <end position="269"/>
    </location>
</feature>
<dbReference type="InterPro" id="IPR003347">
    <property type="entry name" value="JmjC_dom"/>
</dbReference>
<feature type="region of interest" description="Disordered" evidence="2">
    <location>
        <begin position="412"/>
        <end position="446"/>
    </location>
</feature>
<evidence type="ECO:0000313" key="6">
    <source>
        <dbReference type="Proteomes" id="UP000013827"/>
    </source>
</evidence>
<feature type="domain" description="JmjC" evidence="4">
    <location>
        <begin position="569"/>
        <end position="743"/>
    </location>
</feature>
<dbReference type="Proteomes" id="UP000013827">
    <property type="component" value="Unassembled WGS sequence"/>
</dbReference>
<dbReference type="PROSITE" id="PS50005">
    <property type="entry name" value="TPR"/>
    <property type="match status" value="1"/>
</dbReference>
<accession>A0A0D3IW04</accession>
<protein>
    <recommendedName>
        <fullName evidence="4">JmjC domain-containing protein</fullName>
    </recommendedName>
</protein>